<gene>
    <name evidence="1" type="ORF">PHMEG_0006386</name>
</gene>
<name>A0A225WNY9_9STRA</name>
<organism evidence="1 2">
    <name type="scientific">Phytophthora megakarya</name>
    <dbReference type="NCBI Taxonomy" id="4795"/>
    <lineage>
        <taxon>Eukaryota</taxon>
        <taxon>Sar</taxon>
        <taxon>Stramenopiles</taxon>
        <taxon>Oomycota</taxon>
        <taxon>Peronosporomycetes</taxon>
        <taxon>Peronosporales</taxon>
        <taxon>Peronosporaceae</taxon>
        <taxon>Phytophthora</taxon>
    </lineage>
</organism>
<comment type="caution">
    <text evidence="1">The sequence shown here is derived from an EMBL/GenBank/DDBJ whole genome shotgun (WGS) entry which is preliminary data.</text>
</comment>
<reference evidence="2" key="1">
    <citation type="submission" date="2017-03" db="EMBL/GenBank/DDBJ databases">
        <title>Phytopthora megakarya and P. palmivora, two closely related causual agents of cacao black pod achieved similar genome size and gene model numbers by different mechanisms.</title>
        <authorList>
            <person name="Ali S."/>
            <person name="Shao J."/>
            <person name="Larry D.J."/>
            <person name="Kronmiller B."/>
            <person name="Shen D."/>
            <person name="Strem M.D."/>
            <person name="Melnick R.L."/>
            <person name="Guiltinan M.J."/>
            <person name="Tyler B.M."/>
            <person name="Meinhardt L.W."/>
            <person name="Bailey B.A."/>
        </authorList>
    </citation>
    <scope>NUCLEOTIDE SEQUENCE [LARGE SCALE GENOMIC DNA]</scope>
    <source>
        <strain evidence="2">zdho120</strain>
    </source>
</reference>
<proteinExistence type="predicted"/>
<dbReference type="Proteomes" id="UP000198211">
    <property type="component" value="Unassembled WGS sequence"/>
</dbReference>
<dbReference type="EMBL" id="NBNE01000450">
    <property type="protein sequence ID" value="OWZ19371.1"/>
    <property type="molecule type" value="Genomic_DNA"/>
</dbReference>
<evidence type="ECO:0000313" key="1">
    <source>
        <dbReference type="EMBL" id="OWZ19371.1"/>
    </source>
</evidence>
<accession>A0A225WNY9</accession>
<protein>
    <recommendedName>
        <fullName evidence="3">Reverse transcriptase</fullName>
    </recommendedName>
</protein>
<evidence type="ECO:0008006" key="3">
    <source>
        <dbReference type="Google" id="ProtNLM"/>
    </source>
</evidence>
<dbReference type="AlphaFoldDB" id="A0A225WNY9"/>
<keyword evidence="2" id="KW-1185">Reference proteome</keyword>
<dbReference type="OrthoDB" id="104731at2759"/>
<sequence length="126" mass="14196">MEWPMTQVMSMHLSICHRHYCWRPAAISMRSRPLQDRLDKELAGTRRTKRVADNITIALTSEELQSFYKVKNLLRSATSLALPDSDVTTGMYSDASVEGWSIIITMAKDWCKTTPAAANNMVSCIA</sequence>
<evidence type="ECO:0000313" key="2">
    <source>
        <dbReference type="Proteomes" id="UP000198211"/>
    </source>
</evidence>